<dbReference type="AlphaFoldDB" id="A0A943LTA2"/>
<proteinExistence type="predicted"/>
<dbReference type="EMBL" id="JAHAGS010000400">
    <property type="protein sequence ID" value="MBS6098767.1"/>
    <property type="molecule type" value="Genomic_DNA"/>
</dbReference>
<evidence type="ECO:0000256" key="1">
    <source>
        <dbReference type="ARBA" id="ARBA00023125"/>
    </source>
</evidence>
<evidence type="ECO:0000313" key="5">
    <source>
        <dbReference type="Proteomes" id="UP000703822"/>
    </source>
</evidence>
<evidence type="ECO:0000313" key="4">
    <source>
        <dbReference type="EMBL" id="MBS6098767.1"/>
    </source>
</evidence>
<dbReference type="PANTHER" id="PTHR43479:SF7">
    <property type="entry name" value="TETR-FAMILY TRANSCRIPTIONAL REGULATOR"/>
    <property type="match status" value="1"/>
</dbReference>
<dbReference type="SUPFAM" id="SSF46689">
    <property type="entry name" value="Homeodomain-like"/>
    <property type="match status" value="1"/>
</dbReference>
<feature type="non-terminal residue" evidence="4">
    <location>
        <position position="55"/>
    </location>
</feature>
<organism evidence="4 5">
    <name type="scientific">Streptococcus vestibularis</name>
    <dbReference type="NCBI Taxonomy" id="1343"/>
    <lineage>
        <taxon>Bacteria</taxon>
        <taxon>Bacillati</taxon>
        <taxon>Bacillota</taxon>
        <taxon>Bacilli</taxon>
        <taxon>Lactobacillales</taxon>
        <taxon>Streptococcaceae</taxon>
        <taxon>Streptococcus</taxon>
    </lineage>
</organism>
<dbReference type="Proteomes" id="UP000703822">
    <property type="component" value="Unassembled WGS sequence"/>
</dbReference>
<dbReference type="Gene3D" id="1.10.357.10">
    <property type="entry name" value="Tetracycline Repressor, domain 2"/>
    <property type="match status" value="1"/>
</dbReference>
<protein>
    <submittedName>
        <fullName evidence="4">TetR/AcrR family transcriptional regulator</fullName>
    </submittedName>
</protein>
<sequence length="55" mass="6455">MTKDQRRSQTKKALLDALVICLKDQDFNDITTIRLVQTAGISRSSFYTHYKDKYE</sequence>
<dbReference type="InterPro" id="IPR009057">
    <property type="entry name" value="Homeodomain-like_sf"/>
</dbReference>
<evidence type="ECO:0000259" key="3">
    <source>
        <dbReference type="PROSITE" id="PS50977"/>
    </source>
</evidence>
<feature type="domain" description="HTH tetR-type" evidence="3">
    <location>
        <begin position="8"/>
        <end position="55"/>
    </location>
</feature>
<reference evidence="4" key="1">
    <citation type="submission" date="2021-05" db="EMBL/GenBank/DDBJ databases">
        <title>Infant gut strain persistence is associated with maternal origin, phylogeny, and functional potential including surface adhesion and iron acquisition.</title>
        <authorList>
            <person name="Lou Y.C."/>
        </authorList>
    </citation>
    <scope>NUCLEOTIDE SEQUENCE</scope>
    <source>
        <strain evidence="4">L3_122_031G1_dasL3_122_031G1_maxbin2.maxbin.025s ta_sub</strain>
    </source>
</reference>
<dbReference type="PANTHER" id="PTHR43479">
    <property type="entry name" value="ACREF/ENVCD OPERON REPRESSOR-RELATED"/>
    <property type="match status" value="1"/>
</dbReference>
<evidence type="ECO:0000256" key="2">
    <source>
        <dbReference type="PROSITE-ProRule" id="PRU00335"/>
    </source>
</evidence>
<dbReference type="Pfam" id="PF00440">
    <property type="entry name" value="TetR_N"/>
    <property type="match status" value="1"/>
</dbReference>
<dbReference type="PROSITE" id="PS50977">
    <property type="entry name" value="HTH_TETR_2"/>
    <property type="match status" value="1"/>
</dbReference>
<comment type="caution">
    <text evidence="4">The sequence shown here is derived from an EMBL/GenBank/DDBJ whole genome shotgun (WGS) entry which is preliminary data.</text>
</comment>
<dbReference type="InterPro" id="IPR050624">
    <property type="entry name" value="HTH-type_Tx_Regulator"/>
</dbReference>
<dbReference type="InterPro" id="IPR001647">
    <property type="entry name" value="HTH_TetR"/>
</dbReference>
<accession>A0A943LTA2</accession>
<dbReference type="GO" id="GO:0003677">
    <property type="term" value="F:DNA binding"/>
    <property type="evidence" value="ECO:0007669"/>
    <property type="project" value="UniProtKB-UniRule"/>
</dbReference>
<keyword evidence="1 2" id="KW-0238">DNA-binding</keyword>
<gene>
    <name evidence="4" type="ORF">KH901_10140</name>
</gene>
<name>A0A943LTA2_STRVE</name>
<feature type="DNA-binding region" description="H-T-H motif" evidence="2">
    <location>
        <begin position="31"/>
        <end position="50"/>
    </location>
</feature>